<gene>
    <name evidence="3" type="ORF">EYF80_067848</name>
</gene>
<evidence type="ECO:0000256" key="1">
    <source>
        <dbReference type="SAM" id="MobiDB-lite"/>
    </source>
</evidence>
<feature type="signal peptide" evidence="2">
    <location>
        <begin position="1"/>
        <end position="30"/>
    </location>
</feature>
<evidence type="ECO:0000256" key="2">
    <source>
        <dbReference type="SAM" id="SignalP"/>
    </source>
</evidence>
<keyword evidence="2" id="KW-0732">Signal</keyword>
<proteinExistence type="predicted"/>
<reference evidence="3 4" key="1">
    <citation type="submission" date="2019-03" db="EMBL/GenBank/DDBJ databases">
        <title>First draft genome of Liparis tanakae, snailfish: a comprehensive survey of snailfish specific genes.</title>
        <authorList>
            <person name="Kim W."/>
            <person name="Song I."/>
            <person name="Jeong J.-H."/>
            <person name="Kim D."/>
            <person name="Kim S."/>
            <person name="Ryu S."/>
            <person name="Song J.Y."/>
            <person name="Lee S.K."/>
        </authorList>
    </citation>
    <scope>NUCLEOTIDE SEQUENCE [LARGE SCALE GENOMIC DNA]</scope>
    <source>
        <tissue evidence="3">Muscle</tissue>
    </source>
</reference>
<feature type="chain" id="PRO_5021396346" evidence="2">
    <location>
        <begin position="31"/>
        <end position="61"/>
    </location>
</feature>
<protein>
    <submittedName>
        <fullName evidence="3">Uncharacterized protein</fullName>
    </submittedName>
</protein>
<dbReference type="OrthoDB" id="10028364at2759"/>
<comment type="caution">
    <text evidence="3">The sequence shown here is derived from an EMBL/GenBank/DDBJ whole genome shotgun (WGS) entry which is preliminary data.</text>
</comment>
<accession>A0A4Z2DZY8</accession>
<dbReference type="Proteomes" id="UP000314294">
    <property type="component" value="Unassembled WGS sequence"/>
</dbReference>
<organism evidence="3 4">
    <name type="scientific">Liparis tanakae</name>
    <name type="common">Tanaka's snailfish</name>
    <dbReference type="NCBI Taxonomy" id="230148"/>
    <lineage>
        <taxon>Eukaryota</taxon>
        <taxon>Metazoa</taxon>
        <taxon>Chordata</taxon>
        <taxon>Craniata</taxon>
        <taxon>Vertebrata</taxon>
        <taxon>Euteleostomi</taxon>
        <taxon>Actinopterygii</taxon>
        <taxon>Neopterygii</taxon>
        <taxon>Teleostei</taxon>
        <taxon>Neoteleostei</taxon>
        <taxon>Acanthomorphata</taxon>
        <taxon>Eupercaria</taxon>
        <taxon>Perciformes</taxon>
        <taxon>Cottioidei</taxon>
        <taxon>Cottales</taxon>
        <taxon>Liparidae</taxon>
        <taxon>Liparis</taxon>
    </lineage>
</organism>
<dbReference type="EMBL" id="SRLO01024527">
    <property type="protein sequence ID" value="TNN22039.1"/>
    <property type="molecule type" value="Genomic_DNA"/>
</dbReference>
<dbReference type="AlphaFoldDB" id="A0A4Z2DZY8"/>
<evidence type="ECO:0000313" key="4">
    <source>
        <dbReference type="Proteomes" id="UP000314294"/>
    </source>
</evidence>
<sequence>MAPSSPPQAFGFLASLAFLVDVVLFWKSSGFPFVKDRKPTPSNGGVAADGAPETAKLNAPE</sequence>
<evidence type="ECO:0000313" key="3">
    <source>
        <dbReference type="EMBL" id="TNN22039.1"/>
    </source>
</evidence>
<name>A0A4Z2DZY8_9TELE</name>
<keyword evidence="4" id="KW-1185">Reference proteome</keyword>
<feature type="region of interest" description="Disordered" evidence="1">
    <location>
        <begin position="37"/>
        <end position="61"/>
    </location>
</feature>